<dbReference type="Gene3D" id="3.40.50.360">
    <property type="match status" value="1"/>
</dbReference>
<dbReference type="InterPro" id="IPR029039">
    <property type="entry name" value="Flavoprotein-like_sf"/>
</dbReference>
<keyword evidence="9" id="KW-1185">Reference proteome</keyword>
<feature type="binding site" evidence="6">
    <location>
        <begin position="16"/>
        <end position="18"/>
    </location>
    <ligand>
        <name>FMN</name>
        <dbReference type="ChEBI" id="CHEBI:58210"/>
    </ligand>
</feature>
<gene>
    <name evidence="6" type="primary">azoR</name>
    <name evidence="8" type="ORF">RMCB_0653</name>
</gene>
<dbReference type="GO" id="GO:0009055">
    <property type="term" value="F:electron transfer activity"/>
    <property type="evidence" value="ECO:0007669"/>
    <property type="project" value="UniProtKB-UniRule"/>
</dbReference>
<keyword evidence="2 6" id="KW-0288">FMN</keyword>
<evidence type="ECO:0000256" key="6">
    <source>
        <dbReference type="HAMAP-Rule" id="MF_01216"/>
    </source>
</evidence>
<proteinExistence type="inferred from homology"/>
<comment type="cofactor">
    <cofactor evidence="6">
        <name>FMN</name>
        <dbReference type="ChEBI" id="CHEBI:58210"/>
    </cofactor>
    <text evidence="6">Binds 1 FMN per subunit.</text>
</comment>
<dbReference type="EC" id="1.6.5.-" evidence="6"/>
<dbReference type="AlphaFoldDB" id="A0A100VV09"/>
<keyword evidence="3 6" id="KW-0560">Oxidoreductase</keyword>
<dbReference type="EMBL" id="BCSX01000007">
    <property type="protein sequence ID" value="GAS86557.1"/>
    <property type="molecule type" value="Genomic_DNA"/>
</dbReference>
<keyword evidence="4 6" id="KW-0520">NAD</keyword>
<dbReference type="GO" id="GO:0016655">
    <property type="term" value="F:oxidoreductase activity, acting on NAD(P)H, quinone or similar compound as acceptor"/>
    <property type="evidence" value="ECO:0007669"/>
    <property type="project" value="InterPro"/>
</dbReference>
<dbReference type="InterPro" id="IPR023048">
    <property type="entry name" value="NADH:quinone_OxRdtase_FMN_depd"/>
</dbReference>
<feature type="binding site" evidence="6">
    <location>
        <position position="10"/>
    </location>
    <ligand>
        <name>FMN</name>
        <dbReference type="ChEBI" id="CHEBI:58210"/>
    </ligand>
</feature>
<name>A0A100VV09_9MYCO</name>
<dbReference type="HAMAP" id="MF_01216">
    <property type="entry name" value="Azoreductase_type1"/>
    <property type="match status" value="1"/>
</dbReference>
<dbReference type="GO" id="GO:0010181">
    <property type="term" value="F:FMN binding"/>
    <property type="evidence" value="ECO:0007669"/>
    <property type="project" value="UniProtKB-UniRule"/>
</dbReference>
<dbReference type="OrthoDB" id="9805013at2"/>
<keyword evidence="1 6" id="KW-0285">Flavoprotein</keyword>
<dbReference type="STRING" id="146020.RMCB_0653"/>
<feature type="domain" description="Flavodoxin-like fold" evidence="7">
    <location>
        <begin position="3"/>
        <end position="155"/>
    </location>
</feature>
<evidence type="ECO:0000256" key="1">
    <source>
        <dbReference type="ARBA" id="ARBA00022630"/>
    </source>
</evidence>
<evidence type="ECO:0000256" key="4">
    <source>
        <dbReference type="ARBA" id="ARBA00023027"/>
    </source>
</evidence>
<comment type="similarity">
    <text evidence="6">Belongs to the azoreductase type 1 family.</text>
</comment>
<feature type="binding site" evidence="6">
    <location>
        <begin position="138"/>
        <end position="141"/>
    </location>
    <ligand>
        <name>FMN</name>
        <dbReference type="ChEBI" id="CHEBI:58210"/>
    </ligand>
</feature>
<reference evidence="9" key="1">
    <citation type="journal article" date="2016" name="Genome Announc.">
        <title>Draft Genome Sequences of Five Rapidly Growing Mycobacterium Species, M. thermoresistibile, M. fortuitum subsp. acetamidolyticum, M. canariasense, M. brisbanense, and M. novocastrense.</title>
        <authorList>
            <person name="Katahira K."/>
            <person name="Ogura Y."/>
            <person name="Gotoh Y."/>
            <person name="Hayashi T."/>
        </authorList>
    </citation>
    <scope>NUCLEOTIDE SEQUENCE [LARGE SCALE GENOMIC DNA]</scope>
    <source>
        <strain evidence="9">JCM15654</strain>
    </source>
</reference>
<evidence type="ECO:0000259" key="7">
    <source>
        <dbReference type="Pfam" id="PF02525"/>
    </source>
</evidence>
<sequence>MSHLLHIDSSIQGDASISRKLSAHAAQRWAQAHPGGTVTYRDLAAEPIPHFDAASGLARNIPAEQHTPAQAESFALSQRLIDEIKAADTVILGLPLYNYGAPSIVKAWVDHLIAAGLSFDPTTGAGLLGDTEFIVLESQGGGYGEGTPRAGWDHAGKWIVSGVSPTGLAPRVITAELTMAPVNPAMADLIPLHEKSYAAALAEIDTLWPATEATA</sequence>
<comment type="caution">
    <text evidence="8">The sequence shown here is derived from an EMBL/GenBank/DDBJ whole genome shotgun (WGS) entry which is preliminary data.</text>
</comment>
<reference evidence="9" key="2">
    <citation type="submission" date="2016-02" db="EMBL/GenBank/DDBJ databases">
        <title>Draft genome sequence of five rapidly growing Mycobacterium species.</title>
        <authorList>
            <person name="Katahira K."/>
            <person name="Gotou Y."/>
            <person name="Iida K."/>
            <person name="Ogura Y."/>
            <person name="Hayashi T."/>
        </authorList>
    </citation>
    <scope>NUCLEOTIDE SEQUENCE [LARGE SCALE GENOMIC DNA]</scope>
    <source>
        <strain evidence="9">JCM15654</strain>
    </source>
</reference>
<accession>A0A100VV09</accession>
<evidence type="ECO:0000313" key="8">
    <source>
        <dbReference type="EMBL" id="GAS86557.1"/>
    </source>
</evidence>
<dbReference type="PANTHER" id="PTHR43741:SF4">
    <property type="entry name" value="FMN-DEPENDENT NADH:QUINONE OXIDOREDUCTASE"/>
    <property type="match status" value="1"/>
</dbReference>
<dbReference type="RefSeq" id="WP_062827602.1">
    <property type="nucleotide sequence ID" value="NZ_BCSX01000007.1"/>
</dbReference>
<comment type="catalytic activity">
    <reaction evidence="5">
        <text>N,N-dimethyl-1,4-phenylenediamine + anthranilate + 2 NAD(+) = 2-(4-dimethylaminophenyl)diazenylbenzoate + 2 NADH + 2 H(+)</text>
        <dbReference type="Rhea" id="RHEA:55872"/>
        <dbReference type="ChEBI" id="CHEBI:15378"/>
        <dbReference type="ChEBI" id="CHEBI:15783"/>
        <dbReference type="ChEBI" id="CHEBI:16567"/>
        <dbReference type="ChEBI" id="CHEBI:57540"/>
        <dbReference type="ChEBI" id="CHEBI:57945"/>
        <dbReference type="ChEBI" id="CHEBI:71579"/>
        <dbReference type="EC" id="1.7.1.17"/>
    </reaction>
    <physiologicalReaction direction="right-to-left" evidence="5">
        <dbReference type="Rhea" id="RHEA:55874"/>
    </physiologicalReaction>
</comment>
<dbReference type="SUPFAM" id="SSF52218">
    <property type="entry name" value="Flavoproteins"/>
    <property type="match status" value="1"/>
</dbReference>
<protein>
    <recommendedName>
        <fullName evidence="6">FMN dependent NADH:quinone oxidoreductase</fullName>
        <ecNumber evidence="6">1.6.5.-</ecNumber>
    </recommendedName>
    <alternativeName>
        <fullName evidence="6">Azo-dye reductase</fullName>
    </alternativeName>
    <alternativeName>
        <fullName evidence="6">FMN-dependent NADH-azo compound oxidoreductase</fullName>
    </alternativeName>
    <alternativeName>
        <fullName evidence="6">FMN-dependent NADH-azoreductase</fullName>
        <ecNumber evidence="6">1.7.1.17</ecNumber>
    </alternativeName>
</protein>
<dbReference type="Pfam" id="PF02525">
    <property type="entry name" value="Flavodoxin_2"/>
    <property type="match status" value="1"/>
</dbReference>
<dbReference type="GO" id="GO:0016652">
    <property type="term" value="F:oxidoreductase activity, acting on NAD(P)H as acceptor"/>
    <property type="evidence" value="ECO:0007669"/>
    <property type="project" value="UniProtKB-UniRule"/>
</dbReference>
<evidence type="ECO:0000256" key="3">
    <source>
        <dbReference type="ARBA" id="ARBA00023002"/>
    </source>
</evidence>
<dbReference type="Proteomes" id="UP000069620">
    <property type="component" value="Unassembled WGS sequence"/>
</dbReference>
<dbReference type="EC" id="1.7.1.17" evidence="6"/>
<comment type="function">
    <text evidence="6">Quinone reductase that provides resistance to thiol-specific stress caused by electrophilic quinones.</text>
</comment>
<comment type="caution">
    <text evidence="6">Lacks conserved residue(s) required for the propagation of feature annotation.</text>
</comment>
<organism evidence="8 9">
    <name type="scientific">Mycolicibacterium brisbanense</name>
    <dbReference type="NCBI Taxonomy" id="146020"/>
    <lineage>
        <taxon>Bacteria</taxon>
        <taxon>Bacillati</taxon>
        <taxon>Actinomycetota</taxon>
        <taxon>Actinomycetes</taxon>
        <taxon>Mycobacteriales</taxon>
        <taxon>Mycobacteriaceae</taxon>
        <taxon>Mycolicibacterium</taxon>
    </lineage>
</organism>
<dbReference type="InterPro" id="IPR050104">
    <property type="entry name" value="FMN-dep_NADH:Q_OxRdtase_AzoR1"/>
</dbReference>
<evidence type="ECO:0000256" key="2">
    <source>
        <dbReference type="ARBA" id="ARBA00022643"/>
    </source>
</evidence>
<dbReference type="PANTHER" id="PTHR43741">
    <property type="entry name" value="FMN-DEPENDENT NADH-AZOREDUCTASE 1"/>
    <property type="match status" value="1"/>
</dbReference>
<comment type="subunit">
    <text evidence="6">Homodimer.</text>
</comment>
<evidence type="ECO:0000256" key="5">
    <source>
        <dbReference type="ARBA" id="ARBA00048542"/>
    </source>
</evidence>
<comment type="catalytic activity">
    <reaction evidence="6">
        <text>2 a quinone + NADH + H(+) = 2 a 1,4-benzosemiquinone + NAD(+)</text>
        <dbReference type="Rhea" id="RHEA:65952"/>
        <dbReference type="ChEBI" id="CHEBI:15378"/>
        <dbReference type="ChEBI" id="CHEBI:57540"/>
        <dbReference type="ChEBI" id="CHEBI:57945"/>
        <dbReference type="ChEBI" id="CHEBI:132124"/>
        <dbReference type="ChEBI" id="CHEBI:134225"/>
    </reaction>
</comment>
<dbReference type="InterPro" id="IPR003680">
    <property type="entry name" value="Flavodoxin_fold"/>
</dbReference>
<evidence type="ECO:0000313" key="9">
    <source>
        <dbReference type="Proteomes" id="UP000069620"/>
    </source>
</evidence>
<comment type="function">
    <text evidence="6">Also exhibits azoreductase activity. Catalyzes the reductive cleavage of the azo bond in aromatic azo compounds to the corresponding amines.</text>
</comment>